<protein>
    <submittedName>
        <fullName evidence="4">GNAT family N-acetyltransferase</fullName>
        <ecNumber evidence="4">2.3.1.-</ecNumber>
    </submittedName>
</protein>
<dbReference type="Proteomes" id="UP001595843">
    <property type="component" value="Unassembled WGS sequence"/>
</dbReference>
<dbReference type="InterPro" id="IPR050832">
    <property type="entry name" value="Bact_Acetyltransf"/>
</dbReference>
<dbReference type="InterPro" id="IPR000182">
    <property type="entry name" value="GNAT_dom"/>
</dbReference>
<reference evidence="5" key="1">
    <citation type="journal article" date="2019" name="Int. J. Syst. Evol. Microbiol.">
        <title>The Global Catalogue of Microorganisms (GCM) 10K type strain sequencing project: providing services to taxonomists for standard genome sequencing and annotation.</title>
        <authorList>
            <consortium name="The Broad Institute Genomics Platform"/>
            <consortium name="The Broad Institute Genome Sequencing Center for Infectious Disease"/>
            <person name="Wu L."/>
            <person name="Ma J."/>
        </authorList>
    </citation>
    <scope>NUCLEOTIDE SEQUENCE [LARGE SCALE GENOMIC DNA]</scope>
    <source>
        <strain evidence="5">IBRC-M 10813</strain>
    </source>
</reference>
<comment type="caution">
    <text evidence="4">The sequence shown here is derived from an EMBL/GenBank/DDBJ whole genome shotgun (WGS) entry which is preliminary data.</text>
</comment>
<evidence type="ECO:0000313" key="4">
    <source>
        <dbReference type="EMBL" id="MFC4076228.1"/>
    </source>
</evidence>
<evidence type="ECO:0000313" key="5">
    <source>
        <dbReference type="Proteomes" id="UP001595843"/>
    </source>
</evidence>
<dbReference type="CDD" id="cd04301">
    <property type="entry name" value="NAT_SF"/>
    <property type="match status" value="1"/>
</dbReference>
<dbReference type="PROSITE" id="PS51186">
    <property type="entry name" value="GNAT"/>
    <property type="match status" value="1"/>
</dbReference>
<dbReference type="Gene3D" id="3.40.630.30">
    <property type="match status" value="1"/>
</dbReference>
<organism evidence="4 5">
    <name type="scientific">Salinithrix halophila</name>
    <dbReference type="NCBI Taxonomy" id="1485204"/>
    <lineage>
        <taxon>Bacteria</taxon>
        <taxon>Bacillati</taxon>
        <taxon>Bacillota</taxon>
        <taxon>Bacilli</taxon>
        <taxon>Bacillales</taxon>
        <taxon>Thermoactinomycetaceae</taxon>
        <taxon>Salinithrix</taxon>
    </lineage>
</organism>
<dbReference type="EMBL" id="JBHSAP010000007">
    <property type="protein sequence ID" value="MFC4076228.1"/>
    <property type="molecule type" value="Genomic_DNA"/>
</dbReference>
<evidence type="ECO:0000259" key="3">
    <source>
        <dbReference type="PROSITE" id="PS51186"/>
    </source>
</evidence>
<dbReference type="Pfam" id="PF00583">
    <property type="entry name" value="Acetyltransf_1"/>
    <property type="match status" value="1"/>
</dbReference>
<keyword evidence="5" id="KW-1185">Reference proteome</keyword>
<sequence length="151" mass="17701">METLMNHEIKECRSERDWRRVWPVIQELRSHLSEDDYLTLLETMRKEEGYRLFYLEEAGEIMACAGIAVRTTFYYGKHVFVHELVTRSDQRSRGFGERLLAAVERWGQEQGCTRIALTSGLSRHKAHRFYEEKMGYGKKSYAFVKELGGGV</sequence>
<evidence type="ECO:0000256" key="2">
    <source>
        <dbReference type="ARBA" id="ARBA00023315"/>
    </source>
</evidence>
<dbReference type="InterPro" id="IPR016181">
    <property type="entry name" value="Acyl_CoA_acyltransferase"/>
</dbReference>
<proteinExistence type="predicted"/>
<keyword evidence="1 4" id="KW-0808">Transferase</keyword>
<dbReference type="SUPFAM" id="SSF55729">
    <property type="entry name" value="Acyl-CoA N-acyltransferases (Nat)"/>
    <property type="match status" value="1"/>
</dbReference>
<evidence type="ECO:0000256" key="1">
    <source>
        <dbReference type="ARBA" id="ARBA00022679"/>
    </source>
</evidence>
<gene>
    <name evidence="4" type="ORF">ACFOUO_05320</name>
</gene>
<feature type="domain" description="N-acetyltransferase" evidence="3">
    <location>
        <begin position="7"/>
        <end position="151"/>
    </location>
</feature>
<keyword evidence="2 4" id="KW-0012">Acyltransferase</keyword>
<dbReference type="GO" id="GO:0016746">
    <property type="term" value="F:acyltransferase activity"/>
    <property type="evidence" value="ECO:0007669"/>
    <property type="project" value="UniProtKB-KW"/>
</dbReference>
<name>A0ABV8JBH0_9BACL</name>
<dbReference type="EC" id="2.3.1.-" evidence="4"/>
<dbReference type="RefSeq" id="WP_380702889.1">
    <property type="nucleotide sequence ID" value="NZ_JBHSAP010000007.1"/>
</dbReference>
<dbReference type="PANTHER" id="PTHR43877:SF2">
    <property type="entry name" value="AMINOALKYLPHOSPHONATE N-ACETYLTRANSFERASE-RELATED"/>
    <property type="match status" value="1"/>
</dbReference>
<accession>A0ABV8JBH0</accession>
<dbReference type="PANTHER" id="PTHR43877">
    <property type="entry name" value="AMINOALKYLPHOSPHONATE N-ACETYLTRANSFERASE-RELATED-RELATED"/>
    <property type="match status" value="1"/>
</dbReference>